<gene>
    <name evidence="1" type="ORF">S12H4_07914</name>
</gene>
<accession>X1S2T9</accession>
<evidence type="ECO:0000313" key="1">
    <source>
        <dbReference type="EMBL" id="GAI62109.1"/>
    </source>
</evidence>
<dbReference type="AlphaFoldDB" id="X1S2T9"/>
<dbReference type="EMBL" id="BARW01002992">
    <property type="protein sequence ID" value="GAI62109.1"/>
    <property type="molecule type" value="Genomic_DNA"/>
</dbReference>
<comment type="caution">
    <text evidence="1">The sequence shown here is derived from an EMBL/GenBank/DDBJ whole genome shotgun (WGS) entry which is preliminary data.</text>
</comment>
<feature type="non-terminal residue" evidence="1">
    <location>
        <position position="1"/>
    </location>
</feature>
<name>X1S2T9_9ZZZZ</name>
<organism evidence="1">
    <name type="scientific">marine sediment metagenome</name>
    <dbReference type="NCBI Taxonomy" id="412755"/>
    <lineage>
        <taxon>unclassified sequences</taxon>
        <taxon>metagenomes</taxon>
        <taxon>ecological metagenomes</taxon>
    </lineage>
</organism>
<reference evidence="1" key="1">
    <citation type="journal article" date="2014" name="Front. Microbiol.">
        <title>High frequency of phylogenetically diverse reductive dehalogenase-homologous genes in deep subseafloor sedimentary metagenomes.</title>
        <authorList>
            <person name="Kawai M."/>
            <person name="Futagami T."/>
            <person name="Toyoda A."/>
            <person name="Takaki Y."/>
            <person name="Nishi S."/>
            <person name="Hori S."/>
            <person name="Arai W."/>
            <person name="Tsubouchi T."/>
            <person name="Morono Y."/>
            <person name="Uchiyama I."/>
            <person name="Ito T."/>
            <person name="Fujiyama A."/>
            <person name="Inagaki F."/>
            <person name="Takami H."/>
        </authorList>
    </citation>
    <scope>NUCLEOTIDE SEQUENCE</scope>
    <source>
        <strain evidence="1">Expedition CK06-06</strain>
    </source>
</reference>
<protein>
    <submittedName>
        <fullName evidence="1">Uncharacterized protein</fullName>
    </submittedName>
</protein>
<sequence>EALAPEPVPRHPPVGRKLPLAYIPQEMFDSGSFDGLCLGKIETYRIVRTFAKQAGGDSEFYYNQVGISQVRKLLEMRKADMLVRRKDERRREIEKMSTGLSVVKEYVVGLMKRGLFERVVKGRPSSPKYGPGYVSKYQVAMSEWQRFKMLIERKKKGRKKKP</sequence>
<proteinExistence type="predicted"/>